<dbReference type="Proteomes" id="UP000315167">
    <property type="component" value="Unassembled WGS sequence"/>
</dbReference>
<dbReference type="InterPro" id="IPR001727">
    <property type="entry name" value="GDT1-like"/>
</dbReference>
<comment type="caution">
    <text evidence="6">Lacks conserved residue(s) required for the propagation of feature annotation.</text>
</comment>
<dbReference type="EMBL" id="VLKN01000001">
    <property type="protein sequence ID" value="TWI06296.1"/>
    <property type="molecule type" value="Genomic_DNA"/>
</dbReference>
<evidence type="ECO:0000313" key="7">
    <source>
        <dbReference type="EMBL" id="TWI06296.1"/>
    </source>
</evidence>
<dbReference type="AlphaFoldDB" id="A0A562LFB5"/>
<sequence>MQSLLVSTGTVALAEIGDKTQLLALLLAARYRKPAPIVLGILAATLLNHALAAWFGVAISQWLSPQVLRWVVVASFVMVAVWTLKPDQLDDDAGQLPARGAFIATCVAFFVAEIGDKTQVATVLLATKYEPLWQVIVGTTLGMLIANVPVVVLGSRFADRLPLRAARVVAALVFLALAGWVAWHDPGS</sequence>
<evidence type="ECO:0000256" key="5">
    <source>
        <dbReference type="ARBA" id="ARBA00023136"/>
    </source>
</evidence>
<protein>
    <recommendedName>
        <fullName evidence="6">GDT1 family protein</fullName>
    </recommendedName>
</protein>
<feature type="transmembrane region" description="Helical" evidence="6">
    <location>
        <begin position="67"/>
        <end position="84"/>
    </location>
</feature>
<dbReference type="GO" id="GO:0016020">
    <property type="term" value="C:membrane"/>
    <property type="evidence" value="ECO:0007669"/>
    <property type="project" value="UniProtKB-SubCell"/>
</dbReference>
<accession>A0A562LFB5</accession>
<dbReference type="PANTHER" id="PTHR12608">
    <property type="entry name" value="TRANSMEMBRANE PROTEIN HTP-1 RELATED"/>
    <property type="match status" value="1"/>
</dbReference>
<evidence type="ECO:0000256" key="3">
    <source>
        <dbReference type="ARBA" id="ARBA00022692"/>
    </source>
</evidence>
<evidence type="ECO:0000256" key="2">
    <source>
        <dbReference type="ARBA" id="ARBA00009190"/>
    </source>
</evidence>
<dbReference type="Pfam" id="PF01169">
    <property type="entry name" value="GDT1"/>
    <property type="match status" value="2"/>
</dbReference>
<organism evidence="7 8">
    <name type="scientific">Luteimonas cucumeris</name>
    <dbReference type="NCBI Taxonomy" id="985012"/>
    <lineage>
        <taxon>Bacteria</taxon>
        <taxon>Pseudomonadati</taxon>
        <taxon>Pseudomonadota</taxon>
        <taxon>Gammaproteobacteria</taxon>
        <taxon>Lysobacterales</taxon>
        <taxon>Lysobacteraceae</taxon>
        <taxon>Luteimonas</taxon>
    </lineage>
</organism>
<keyword evidence="3 6" id="KW-0812">Transmembrane</keyword>
<feature type="transmembrane region" description="Helical" evidence="6">
    <location>
        <begin position="132"/>
        <end position="153"/>
    </location>
</feature>
<dbReference type="RefSeq" id="WP_144898085.1">
    <property type="nucleotide sequence ID" value="NZ_VLKN01000001.1"/>
</dbReference>
<evidence type="ECO:0000256" key="4">
    <source>
        <dbReference type="ARBA" id="ARBA00022989"/>
    </source>
</evidence>
<comment type="caution">
    <text evidence="7">The sequence shown here is derived from an EMBL/GenBank/DDBJ whole genome shotgun (WGS) entry which is preliminary data.</text>
</comment>
<proteinExistence type="inferred from homology"/>
<dbReference type="GO" id="GO:0046873">
    <property type="term" value="F:metal ion transmembrane transporter activity"/>
    <property type="evidence" value="ECO:0007669"/>
    <property type="project" value="InterPro"/>
</dbReference>
<dbReference type="OrthoDB" id="9801356at2"/>
<keyword evidence="8" id="KW-1185">Reference proteome</keyword>
<dbReference type="PANTHER" id="PTHR12608:SF1">
    <property type="entry name" value="TRANSMEMBRANE PROTEIN 165"/>
    <property type="match status" value="1"/>
</dbReference>
<reference evidence="7 8" key="1">
    <citation type="journal article" date="2015" name="Stand. Genomic Sci.">
        <title>Genomic Encyclopedia of Bacterial and Archaeal Type Strains, Phase III: the genomes of soil and plant-associated and newly described type strains.</title>
        <authorList>
            <person name="Whitman W.B."/>
            <person name="Woyke T."/>
            <person name="Klenk H.P."/>
            <person name="Zhou Y."/>
            <person name="Lilburn T.G."/>
            <person name="Beck B.J."/>
            <person name="De Vos P."/>
            <person name="Vandamme P."/>
            <person name="Eisen J.A."/>
            <person name="Garrity G."/>
            <person name="Hugenholtz P."/>
            <person name="Kyrpides N.C."/>
        </authorList>
    </citation>
    <scope>NUCLEOTIDE SEQUENCE [LARGE SCALE GENOMIC DNA]</scope>
    <source>
        <strain evidence="7 8">CGMCC 1.10821</strain>
    </source>
</reference>
<feature type="transmembrane region" description="Helical" evidence="6">
    <location>
        <begin position="165"/>
        <end position="183"/>
    </location>
</feature>
<keyword evidence="4 6" id="KW-1133">Transmembrane helix</keyword>
<feature type="transmembrane region" description="Helical" evidence="6">
    <location>
        <begin position="35"/>
        <end position="55"/>
    </location>
</feature>
<comment type="similarity">
    <text evidence="2 6">Belongs to the GDT1 family.</text>
</comment>
<evidence type="ECO:0000256" key="6">
    <source>
        <dbReference type="RuleBase" id="RU365102"/>
    </source>
</evidence>
<evidence type="ECO:0000256" key="1">
    <source>
        <dbReference type="ARBA" id="ARBA00004141"/>
    </source>
</evidence>
<comment type="subcellular location">
    <subcellularLocation>
        <location evidence="1 6">Membrane</location>
        <topology evidence="1 6">Multi-pass membrane protein</topology>
    </subcellularLocation>
</comment>
<name>A0A562LFB5_9GAMM</name>
<evidence type="ECO:0000313" key="8">
    <source>
        <dbReference type="Proteomes" id="UP000315167"/>
    </source>
</evidence>
<gene>
    <name evidence="7" type="ORF">IP90_00562</name>
</gene>
<keyword evidence="5 6" id="KW-0472">Membrane</keyword>